<dbReference type="GO" id="GO:0046872">
    <property type="term" value="F:metal ion binding"/>
    <property type="evidence" value="ECO:0007669"/>
    <property type="project" value="UniProtKB-KW"/>
</dbReference>
<dbReference type="PROSITE" id="PS51845">
    <property type="entry name" value="PDEASE_I_2"/>
    <property type="match status" value="1"/>
</dbReference>
<dbReference type="SUPFAM" id="SSF109604">
    <property type="entry name" value="HD-domain/PDEase-like"/>
    <property type="match status" value="1"/>
</dbReference>
<dbReference type="Gene3D" id="1.10.1300.10">
    <property type="entry name" value="3'5'-cyclic nucleotide phosphodiesterase, catalytic domain"/>
    <property type="match status" value="1"/>
</dbReference>
<reference evidence="6" key="1">
    <citation type="submission" date="2025-08" db="UniProtKB">
        <authorList>
            <consortium name="RefSeq"/>
        </authorList>
    </citation>
    <scope>IDENTIFICATION</scope>
    <source>
        <tissue evidence="6">Whole blood</tissue>
    </source>
</reference>
<proteinExistence type="predicted"/>
<feature type="compositionally biased region" description="Acidic residues" evidence="3">
    <location>
        <begin position="99"/>
        <end position="108"/>
    </location>
</feature>
<dbReference type="GO" id="GO:0007165">
    <property type="term" value="P:signal transduction"/>
    <property type="evidence" value="ECO:0007669"/>
    <property type="project" value="InterPro"/>
</dbReference>
<sequence>MLLASRSHSMARRSAPAGHQFIPLSLLSQVGFIDYIVHPLWETWADLVHPDAQEILDTLEDNRDWYYSAIRQSPSPPPEEEPRGPGHPPPPDKFQFELTLEEEEEEEVSTAPGAFEVQDLSMAQRPSPAEDLSDVDGQAVPTAVKGEEPRFTQQADSADSVAAGQDESVSPDASVEAGGRSSPLALSAESPPLPALRTPPPPEEAPGLPGLPSMAAEVGAQKEHQAAKRACSACTGTSGEDPPPLPAPGGWGSAGGPT</sequence>
<name>A0A8M1FYL9_URSMA</name>
<dbReference type="RefSeq" id="XP_040485294.1">
    <property type="nucleotide sequence ID" value="XM_040629360.1"/>
</dbReference>
<dbReference type="GeneID" id="121102545"/>
<keyword evidence="5" id="KW-1185">Reference proteome</keyword>
<dbReference type="InterPro" id="IPR036971">
    <property type="entry name" value="PDEase_catalytic_dom_sf"/>
</dbReference>
<organism evidence="5 6">
    <name type="scientific">Ursus maritimus</name>
    <name type="common">Polar bear</name>
    <name type="synonym">Thalarctos maritimus</name>
    <dbReference type="NCBI Taxonomy" id="29073"/>
    <lineage>
        <taxon>Eukaryota</taxon>
        <taxon>Metazoa</taxon>
        <taxon>Chordata</taxon>
        <taxon>Craniata</taxon>
        <taxon>Vertebrata</taxon>
        <taxon>Euteleostomi</taxon>
        <taxon>Mammalia</taxon>
        <taxon>Eutheria</taxon>
        <taxon>Laurasiatheria</taxon>
        <taxon>Carnivora</taxon>
        <taxon>Caniformia</taxon>
        <taxon>Ursidae</taxon>
        <taxon>Ursus</taxon>
    </lineage>
</organism>
<evidence type="ECO:0000313" key="6">
    <source>
        <dbReference type="RefSeq" id="XP_040485294.1"/>
    </source>
</evidence>
<dbReference type="GO" id="GO:0004114">
    <property type="term" value="F:3',5'-cyclic-nucleotide phosphodiesterase activity"/>
    <property type="evidence" value="ECO:0007669"/>
    <property type="project" value="InterPro"/>
</dbReference>
<accession>A0A8M1FYL9</accession>
<feature type="compositionally biased region" description="Gly residues" evidence="3">
    <location>
        <begin position="249"/>
        <end position="258"/>
    </location>
</feature>
<dbReference type="OrthoDB" id="189220at2759"/>
<evidence type="ECO:0000313" key="5">
    <source>
        <dbReference type="Proteomes" id="UP000261680"/>
    </source>
</evidence>
<keyword evidence="1" id="KW-0479">Metal-binding</keyword>
<feature type="compositionally biased region" description="Low complexity" evidence="3">
    <location>
        <begin position="181"/>
        <end position="190"/>
    </location>
</feature>
<feature type="domain" description="PDEase" evidence="4">
    <location>
        <begin position="1"/>
        <end position="73"/>
    </location>
</feature>
<evidence type="ECO:0000256" key="3">
    <source>
        <dbReference type="SAM" id="MobiDB-lite"/>
    </source>
</evidence>
<keyword evidence="2" id="KW-0378">Hydrolase</keyword>
<protein>
    <submittedName>
        <fullName evidence="6">cAMP-specific 3',5'-cyclic phosphodiesterase 4A-like</fullName>
    </submittedName>
</protein>
<evidence type="ECO:0000256" key="2">
    <source>
        <dbReference type="ARBA" id="ARBA00022801"/>
    </source>
</evidence>
<feature type="compositionally biased region" description="Pro residues" evidence="3">
    <location>
        <begin position="191"/>
        <end position="204"/>
    </location>
</feature>
<evidence type="ECO:0000256" key="1">
    <source>
        <dbReference type="ARBA" id="ARBA00022723"/>
    </source>
</evidence>
<dbReference type="InterPro" id="IPR002073">
    <property type="entry name" value="PDEase_catalytic_dom"/>
</dbReference>
<dbReference type="PANTHER" id="PTHR11347">
    <property type="entry name" value="CYCLIC NUCLEOTIDE PHOSPHODIESTERASE"/>
    <property type="match status" value="1"/>
</dbReference>
<evidence type="ECO:0000259" key="4">
    <source>
        <dbReference type="PROSITE" id="PS51845"/>
    </source>
</evidence>
<dbReference type="AlphaFoldDB" id="A0A8M1FYL9"/>
<feature type="region of interest" description="Disordered" evidence="3">
    <location>
        <begin position="69"/>
        <end position="258"/>
    </location>
</feature>
<dbReference type="KEGG" id="umr:121102545"/>
<dbReference type="Proteomes" id="UP000261680">
    <property type="component" value="Unplaced"/>
</dbReference>
<gene>
    <name evidence="6" type="primary">LOC121102545</name>
</gene>